<dbReference type="SMART" id="SM00078">
    <property type="entry name" value="IlGF"/>
    <property type="match status" value="1"/>
</dbReference>
<dbReference type="InterPro" id="IPR022353">
    <property type="entry name" value="Insulin_CS"/>
</dbReference>
<evidence type="ECO:0000313" key="5">
    <source>
        <dbReference type="EMBL" id="KJH41059.1"/>
    </source>
</evidence>
<evidence type="ECO:0000256" key="1">
    <source>
        <dbReference type="ARBA" id="ARBA00009034"/>
    </source>
</evidence>
<feature type="signal peptide" evidence="3">
    <location>
        <begin position="1"/>
        <end position="19"/>
    </location>
</feature>
<dbReference type="GO" id="GO:0005576">
    <property type="term" value="C:extracellular region"/>
    <property type="evidence" value="ECO:0007669"/>
    <property type="project" value="InterPro"/>
</dbReference>
<reference evidence="5 6" key="1">
    <citation type="submission" date="2013-11" db="EMBL/GenBank/DDBJ databases">
        <title>Draft genome of the bovine lungworm Dictyocaulus viviparus.</title>
        <authorList>
            <person name="Mitreva M."/>
        </authorList>
    </citation>
    <scope>NUCLEOTIDE SEQUENCE [LARGE SCALE GENOMIC DNA]</scope>
    <source>
        <strain evidence="5 6">HannoverDv2000</strain>
    </source>
</reference>
<dbReference type="EMBL" id="KN716916">
    <property type="protein sequence ID" value="KJH41059.1"/>
    <property type="molecule type" value="Genomic_DNA"/>
</dbReference>
<organism evidence="5 6">
    <name type="scientific">Dictyocaulus viviparus</name>
    <name type="common">Bovine lungworm</name>
    <dbReference type="NCBI Taxonomy" id="29172"/>
    <lineage>
        <taxon>Eukaryota</taxon>
        <taxon>Metazoa</taxon>
        <taxon>Ecdysozoa</taxon>
        <taxon>Nematoda</taxon>
        <taxon>Chromadorea</taxon>
        <taxon>Rhabditida</taxon>
        <taxon>Rhabditina</taxon>
        <taxon>Rhabditomorpha</taxon>
        <taxon>Strongyloidea</taxon>
        <taxon>Metastrongylidae</taxon>
        <taxon>Dictyocaulus</taxon>
    </lineage>
</organism>
<feature type="domain" description="Insulin-like" evidence="4">
    <location>
        <begin position="23"/>
        <end position="84"/>
    </location>
</feature>
<evidence type="ECO:0000313" key="6">
    <source>
        <dbReference type="Proteomes" id="UP000053766"/>
    </source>
</evidence>
<evidence type="ECO:0000256" key="3">
    <source>
        <dbReference type="SAM" id="SignalP"/>
    </source>
</evidence>
<dbReference type="InterPro" id="IPR016179">
    <property type="entry name" value="Insulin-like"/>
</dbReference>
<dbReference type="GO" id="GO:0005179">
    <property type="term" value="F:hormone activity"/>
    <property type="evidence" value="ECO:0007669"/>
    <property type="project" value="InterPro"/>
</dbReference>
<dbReference type="InterPro" id="IPR036438">
    <property type="entry name" value="Insulin-like_sf"/>
</dbReference>
<comment type="similarity">
    <text evidence="1">Belongs to the insulin family.</text>
</comment>
<proteinExistence type="inferred from homology"/>
<protein>
    <submittedName>
        <fullName evidence="5">Insulin/IGF/Relaxin family protein</fullName>
    </submittedName>
</protein>
<evidence type="ECO:0000259" key="4">
    <source>
        <dbReference type="SMART" id="SM00078"/>
    </source>
</evidence>
<dbReference type="PROSITE" id="PS00262">
    <property type="entry name" value="INSULIN"/>
    <property type="match status" value="1"/>
</dbReference>
<sequence>MRTVAIFLVVFSFVRLMEGRILIRMCGKRLALIMDKMCTRAGESTPCFQGLDEYDDLTLNTRTKGIAERCCIDRCEYEQLHRYCCSEKEADLFYKIVNKRTRSATIIEGR</sequence>
<evidence type="ECO:0000256" key="2">
    <source>
        <dbReference type="ARBA" id="ARBA00022729"/>
    </source>
</evidence>
<name>A0A0D8XBM7_DICVI</name>
<dbReference type="AlphaFoldDB" id="A0A0D8XBM7"/>
<dbReference type="Proteomes" id="UP000053766">
    <property type="component" value="Unassembled WGS sequence"/>
</dbReference>
<feature type="chain" id="PRO_5002335496" evidence="3">
    <location>
        <begin position="20"/>
        <end position="110"/>
    </location>
</feature>
<dbReference type="SUPFAM" id="SSF56994">
    <property type="entry name" value="Insulin-like"/>
    <property type="match status" value="1"/>
</dbReference>
<dbReference type="Gene3D" id="1.10.100.10">
    <property type="entry name" value="Insulin-like"/>
    <property type="match status" value="1"/>
</dbReference>
<dbReference type="OrthoDB" id="6354447at2759"/>
<keyword evidence="6" id="KW-1185">Reference proteome</keyword>
<gene>
    <name evidence="5" type="ORF">DICVIV_12970</name>
</gene>
<reference evidence="6" key="2">
    <citation type="journal article" date="2016" name="Sci. Rep.">
        <title>Dictyocaulus viviparus genome, variome and transcriptome elucidate lungworm biology and support future intervention.</title>
        <authorList>
            <person name="McNulty S.N."/>
            <person name="Strube C."/>
            <person name="Rosa B.A."/>
            <person name="Martin J.C."/>
            <person name="Tyagi R."/>
            <person name="Choi Y.J."/>
            <person name="Wang Q."/>
            <person name="Hallsworth Pepin K."/>
            <person name="Zhang X."/>
            <person name="Ozersky P."/>
            <person name="Wilson R.K."/>
            <person name="Sternberg P.W."/>
            <person name="Gasser R.B."/>
            <person name="Mitreva M."/>
        </authorList>
    </citation>
    <scope>NUCLEOTIDE SEQUENCE [LARGE SCALE GENOMIC DNA]</scope>
    <source>
        <strain evidence="6">HannoverDv2000</strain>
    </source>
</reference>
<keyword evidence="2 3" id="KW-0732">Signal</keyword>
<accession>A0A0D8XBM7</accession>